<protein>
    <recommendedName>
        <fullName evidence="2">Nudix hydrolase domain-containing protein</fullName>
    </recommendedName>
</protein>
<evidence type="ECO:0000313" key="4">
    <source>
        <dbReference type="Proteomes" id="UP000777438"/>
    </source>
</evidence>
<dbReference type="InterPro" id="IPR000086">
    <property type="entry name" value="NUDIX_hydrolase_dom"/>
</dbReference>
<accession>A0A9P8WAU9</accession>
<comment type="caution">
    <text evidence="3">The sequence shown here is derived from an EMBL/GenBank/DDBJ whole genome shotgun (WGS) entry which is preliminary data.</text>
</comment>
<name>A0A9P8WAU9_9HYPO</name>
<dbReference type="GO" id="GO:0006754">
    <property type="term" value="P:ATP biosynthetic process"/>
    <property type="evidence" value="ECO:0007669"/>
    <property type="project" value="TreeGrafter"/>
</dbReference>
<dbReference type="Proteomes" id="UP000777438">
    <property type="component" value="Unassembled WGS sequence"/>
</dbReference>
<dbReference type="EMBL" id="JAGPYM010000005">
    <property type="protein sequence ID" value="KAH6894401.1"/>
    <property type="molecule type" value="Genomic_DNA"/>
</dbReference>
<feature type="domain" description="Nudix hydrolase" evidence="2">
    <location>
        <begin position="15"/>
        <end position="177"/>
    </location>
</feature>
<dbReference type="PROSITE" id="PS51462">
    <property type="entry name" value="NUDIX"/>
    <property type="match status" value="1"/>
</dbReference>
<dbReference type="GO" id="GO:0006167">
    <property type="term" value="P:AMP biosynthetic process"/>
    <property type="evidence" value="ECO:0007669"/>
    <property type="project" value="TreeGrafter"/>
</dbReference>
<keyword evidence="4" id="KW-1185">Reference proteome</keyword>
<reference evidence="3 4" key="1">
    <citation type="journal article" date="2021" name="Nat. Commun.">
        <title>Genetic determinants of endophytism in the Arabidopsis root mycobiome.</title>
        <authorList>
            <person name="Mesny F."/>
            <person name="Miyauchi S."/>
            <person name="Thiergart T."/>
            <person name="Pickel B."/>
            <person name="Atanasova L."/>
            <person name="Karlsson M."/>
            <person name="Huettel B."/>
            <person name="Barry K.W."/>
            <person name="Haridas S."/>
            <person name="Chen C."/>
            <person name="Bauer D."/>
            <person name="Andreopoulos W."/>
            <person name="Pangilinan J."/>
            <person name="LaButti K."/>
            <person name="Riley R."/>
            <person name="Lipzen A."/>
            <person name="Clum A."/>
            <person name="Drula E."/>
            <person name="Henrissat B."/>
            <person name="Kohler A."/>
            <person name="Grigoriev I.V."/>
            <person name="Martin F.M."/>
            <person name="Hacquard S."/>
        </authorList>
    </citation>
    <scope>NUCLEOTIDE SEQUENCE [LARGE SCALE GENOMIC DNA]</scope>
    <source>
        <strain evidence="3 4">MPI-CAGE-CH-0241</strain>
    </source>
</reference>
<gene>
    <name evidence="3" type="ORF">B0T10DRAFT_480379</name>
</gene>
<dbReference type="PROSITE" id="PS00893">
    <property type="entry name" value="NUDIX_BOX"/>
    <property type="match status" value="1"/>
</dbReference>
<dbReference type="AlphaFoldDB" id="A0A9P8WAU9"/>
<dbReference type="InterPro" id="IPR051325">
    <property type="entry name" value="Nudix_hydrolase_domain"/>
</dbReference>
<dbReference type="PANTHER" id="PTHR21340">
    <property type="entry name" value="DIADENOSINE 5,5-P1,P4-TETRAPHOSPHATE PYROPHOSPHOHYDROLASE MUTT"/>
    <property type="match status" value="1"/>
</dbReference>
<dbReference type="InterPro" id="IPR020084">
    <property type="entry name" value="NUDIX_hydrolase_CS"/>
</dbReference>
<evidence type="ECO:0000259" key="2">
    <source>
        <dbReference type="PROSITE" id="PS51462"/>
    </source>
</evidence>
<evidence type="ECO:0000256" key="1">
    <source>
        <dbReference type="ARBA" id="ARBA00022801"/>
    </source>
</evidence>
<dbReference type="OrthoDB" id="10259236at2759"/>
<dbReference type="PANTHER" id="PTHR21340:SF0">
    <property type="entry name" value="BIS(5'-NUCLEOSYL)-TETRAPHOSPHATASE [ASYMMETRICAL]"/>
    <property type="match status" value="1"/>
</dbReference>
<dbReference type="Pfam" id="PF00293">
    <property type="entry name" value="NUDIX"/>
    <property type="match status" value="1"/>
</dbReference>
<evidence type="ECO:0000313" key="3">
    <source>
        <dbReference type="EMBL" id="KAH6894401.1"/>
    </source>
</evidence>
<organism evidence="3 4">
    <name type="scientific">Thelonectria olida</name>
    <dbReference type="NCBI Taxonomy" id="1576542"/>
    <lineage>
        <taxon>Eukaryota</taxon>
        <taxon>Fungi</taxon>
        <taxon>Dikarya</taxon>
        <taxon>Ascomycota</taxon>
        <taxon>Pezizomycotina</taxon>
        <taxon>Sordariomycetes</taxon>
        <taxon>Hypocreomycetidae</taxon>
        <taxon>Hypocreales</taxon>
        <taxon>Nectriaceae</taxon>
        <taxon>Thelonectria</taxon>
    </lineage>
</organism>
<dbReference type="InterPro" id="IPR015797">
    <property type="entry name" value="NUDIX_hydrolase-like_dom_sf"/>
</dbReference>
<keyword evidence="1" id="KW-0378">Hydrolase</keyword>
<proteinExistence type="predicted"/>
<sequence>MATSRFPTKQYTSEQYVESCGAILFNLSAQQVCLIHYIPPQADVHGEWLLAKGRRNCGESRGEAALREVREETGYPCRLHPVKMSTRAPGSAETNDVPDEVRTFAGLTEPFMLTVRELGDGGDVKLIWWYIAVLDGLNGNEGVKGEDQFTARFLSYEEALRRLTYKNDRDVLQRAIDLIQAS</sequence>
<dbReference type="Gene3D" id="3.90.79.10">
    <property type="entry name" value="Nucleoside Triphosphate Pyrophosphohydrolase"/>
    <property type="match status" value="1"/>
</dbReference>
<dbReference type="SUPFAM" id="SSF55811">
    <property type="entry name" value="Nudix"/>
    <property type="match status" value="1"/>
</dbReference>
<dbReference type="GO" id="GO:0004081">
    <property type="term" value="F:bis(5'-nucleosyl)-tetraphosphatase (asymmetrical) activity"/>
    <property type="evidence" value="ECO:0007669"/>
    <property type="project" value="TreeGrafter"/>
</dbReference>